<reference evidence="2" key="1">
    <citation type="submission" date="2020-10" db="EMBL/GenBank/DDBJ databases">
        <authorList>
            <person name="Gilroy R."/>
        </authorList>
    </citation>
    <scope>NUCLEOTIDE SEQUENCE</scope>
    <source>
        <strain evidence="2">CHK195-26880</strain>
    </source>
</reference>
<gene>
    <name evidence="2" type="ORF">IAB59_00200</name>
</gene>
<sequence length="114" mass="13522">MNEELAYRTIAYLIGCYKNNDETTINQEEIDAINFILNENQQLKEQLNKKYENVGTLTSEILYEENTKLINQQKEFINYLESESKELIRDAGYHQRICLEILEKYKKIIGGKHE</sequence>
<keyword evidence="1" id="KW-0175">Coiled coil</keyword>
<comment type="caution">
    <text evidence="2">The sequence shown here is derived from an EMBL/GenBank/DDBJ whole genome shotgun (WGS) entry which is preliminary data.</text>
</comment>
<name>A0A9D1G9R2_9FIRM</name>
<evidence type="ECO:0000313" key="3">
    <source>
        <dbReference type="Proteomes" id="UP000886833"/>
    </source>
</evidence>
<evidence type="ECO:0000313" key="2">
    <source>
        <dbReference type="EMBL" id="HIT36891.1"/>
    </source>
</evidence>
<reference evidence="2" key="2">
    <citation type="journal article" date="2021" name="PeerJ">
        <title>Extensive microbial diversity within the chicken gut microbiome revealed by metagenomics and culture.</title>
        <authorList>
            <person name="Gilroy R."/>
            <person name="Ravi A."/>
            <person name="Getino M."/>
            <person name="Pursley I."/>
            <person name="Horton D.L."/>
            <person name="Alikhan N.F."/>
            <person name="Baker D."/>
            <person name="Gharbi K."/>
            <person name="Hall N."/>
            <person name="Watson M."/>
            <person name="Adriaenssens E.M."/>
            <person name="Foster-Nyarko E."/>
            <person name="Jarju S."/>
            <person name="Secka A."/>
            <person name="Antonio M."/>
            <person name="Oren A."/>
            <person name="Chaudhuri R.R."/>
            <person name="La Ragione R."/>
            <person name="Hildebrand F."/>
            <person name="Pallen M.J."/>
        </authorList>
    </citation>
    <scope>NUCLEOTIDE SEQUENCE</scope>
    <source>
        <strain evidence="2">CHK195-26880</strain>
    </source>
</reference>
<organism evidence="2 3">
    <name type="scientific">Candidatus Onthousia faecipullorum</name>
    <dbReference type="NCBI Taxonomy" id="2840887"/>
    <lineage>
        <taxon>Bacteria</taxon>
        <taxon>Bacillati</taxon>
        <taxon>Bacillota</taxon>
        <taxon>Bacilli</taxon>
        <taxon>Candidatus Onthousia</taxon>
    </lineage>
</organism>
<accession>A0A9D1G9R2</accession>
<protein>
    <submittedName>
        <fullName evidence="2">Uncharacterized protein</fullName>
    </submittedName>
</protein>
<evidence type="ECO:0000256" key="1">
    <source>
        <dbReference type="SAM" id="Coils"/>
    </source>
</evidence>
<dbReference type="AlphaFoldDB" id="A0A9D1G9R2"/>
<proteinExistence type="predicted"/>
<dbReference type="Proteomes" id="UP000886833">
    <property type="component" value="Unassembled WGS sequence"/>
</dbReference>
<feature type="coiled-coil region" evidence="1">
    <location>
        <begin position="26"/>
        <end position="60"/>
    </location>
</feature>
<dbReference type="EMBL" id="DVKQ01000002">
    <property type="protein sequence ID" value="HIT36891.1"/>
    <property type="molecule type" value="Genomic_DNA"/>
</dbReference>